<name>A0ABR1IZT0_9AGAR</name>
<dbReference type="Proteomes" id="UP001498398">
    <property type="component" value="Unassembled WGS sequence"/>
</dbReference>
<feature type="region of interest" description="Disordered" evidence="1">
    <location>
        <begin position="368"/>
        <end position="389"/>
    </location>
</feature>
<evidence type="ECO:0000256" key="2">
    <source>
        <dbReference type="SAM" id="Phobius"/>
    </source>
</evidence>
<feature type="compositionally biased region" description="Basic and acidic residues" evidence="1">
    <location>
        <begin position="374"/>
        <end position="389"/>
    </location>
</feature>
<evidence type="ECO:0000313" key="3">
    <source>
        <dbReference type="EMBL" id="KAK7443772.1"/>
    </source>
</evidence>
<reference evidence="3 4" key="1">
    <citation type="submission" date="2024-01" db="EMBL/GenBank/DDBJ databases">
        <title>A draft genome for the cacao thread blight pathogen Marasmiellus scandens.</title>
        <authorList>
            <person name="Baruah I.K."/>
            <person name="Leung J."/>
            <person name="Bukari Y."/>
            <person name="Amoako-Attah I."/>
            <person name="Meinhardt L.W."/>
            <person name="Bailey B.A."/>
            <person name="Cohen S.P."/>
        </authorList>
    </citation>
    <scope>NUCLEOTIDE SEQUENCE [LARGE SCALE GENOMIC DNA]</scope>
    <source>
        <strain evidence="3 4">GH-19</strain>
    </source>
</reference>
<evidence type="ECO:0000256" key="1">
    <source>
        <dbReference type="SAM" id="MobiDB-lite"/>
    </source>
</evidence>
<gene>
    <name evidence="3" type="ORF">VKT23_015556</name>
</gene>
<feature type="transmembrane region" description="Helical" evidence="2">
    <location>
        <begin position="225"/>
        <end position="244"/>
    </location>
</feature>
<proteinExistence type="predicted"/>
<keyword evidence="2" id="KW-0812">Transmembrane</keyword>
<accession>A0ABR1IZT0</accession>
<feature type="transmembrane region" description="Helical" evidence="2">
    <location>
        <begin position="104"/>
        <end position="123"/>
    </location>
</feature>
<sequence>MSKCESAILFLEDTLASLEIFHRYLRVPEDRNVFHEISSSFKFTMSSQSQQSLPLADADLFYIRGWIASTAFGFLLFGIYTTLSLFTIYLFLYNQQKTPNRKTLLFLTTFMLFPSTSCVIFGTEWDLIQISTGGFNLTQADLDRAISMMQRLEVVFELMQRINYLISDGIVVWRAWILFPHSLRIKLLLAFCMVGSVGGTFANAIRAAIRVYRQPYYDGAPTDSMVMVLPLLITNMLATGLIAYKAWSHHNNIKSNLRSSGSSRTQVEKILNLLVESGVIYCVMWISYLVIAFLSDNGSSIAYQLYVGSMPHIAALYPTLILLIAAHEKSREDASPKDMSLSQSIRFASMLPPATLQVSVSQSELTWHSSSDTANREAHLSEIEAKSLS</sequence>
<dbReference type="EMBL" id="JBANRG010000053">
    <property type="protein sequence ID" value="KAK7443772.1"/>
    <property type="molecule type" value="Genomic_DNA"/>
</dbReference>
<feature type="transmembrane region" description="Helical" evidence="2">
    <location>
        <begin position="66"/>
        <end position="92"/>
    </location>
</feature>
<keyword evidence="2" id="KW-0472">Membrane</keyword>
<protein>
    <recommendedName>
        <fullName evidence="5">Gustatory receptor</fullName>
    </recommendedName>
</protein>
<keyword evidence="4" id="KW-1185">Reference proteome</keyword>
<keyword evidence="2" id="KW-1133">Transmembrane helix</keyword>
<feature type="transmembrane region" description="Helical" evidence="2">
    <location>
        <begin position="187"/>
        <end position="205"/>
    </location>
</feature>
<organism evidence="3 4">
    <name type="scientific">Marasmiellus scandens</name>
    <dbReference type="NCBI Taxonomy" id="2682957"/>
    <lineage>
        <taxon>Eukaryota</taxon>
        <taxon>Fungi</taxon>
        <taxon>Dikarya</taxon>
        <taxon>Basidiomycota</taxon>
        <taxon>Agaricomycotina</taxon>
        <taxon>Agaricomycetes</taxon>
        <taxon>Agaricomycetidae</taxon>
        <taxon>Agaricales</taxon>
        <taxon>Marasmiineae</taxon>
        <taxon>Omphalotaceae</taxon>
        <taxon>Marasmiellus</taxon>
    </lineage>
</organism>
<comment type="caution">
    <text evidence="3">The sequence shown here is derived from an EMBL/GenBank/DDBJ whole genome shotgun (WGS) entry which is preliminary data.</text>
</comment>
<evidence type="ECO:0008006" key="5">
    <source>
        <dbReference type="Google" id="ProtNLM"/>
    </source>
</evidence>
<feature type="transmembrane region" description="Helical" evidence="2">
    <location>
        <begin position="162"/>
        <end position="180"/>
    </location>
</feature>
<evidence type="ECO:0000313" key="4">
    <source>
        <dbReference type="Proteomes" id="UP001498398"/>
    </source>
</evidence>
<feature type="transmembrane region" description="Helical" evidence="2">
    <location>
        <begin position="273"/>
        <end position="295"/>
    </location>
</feature>
<feature type="transmembrane region" description="Helical" evidence="2">
    <location>
        <begin position="301"/>
        <end position="325"/>
    </location>
</feature>